<dbReference type="GO" id="GO:0006298">
    <property type="term" value="P:mismatch repair"/>
    <property type="evidence" value="ECO:0007669"/>
    <property type="project" value="InterPro"/>
</dbReference>
<dbReference type="GO" id="GO:0140664">
    <property type="term" value="F:ATP-dependent DNA damage sensor activity"/>
    <property type="evidence" value="ECO:0007669"/>
    <property type="project" value="InterPro"/>
</dbReference>
<dbReference type="GO" id="GO:0005524">
    <property type="term" value="F:ATP binding"/>
    <property type="evidence" value="ECO:0007669"/>
    <property type="project" value="UniProtKB-KW"/>
</dbReference>
<dbReference type="Gene3D" id="3.40.50.300">
    <property type="entry name" value="P-loop containing nucleotide triphosphate hydrolases"/>
    <property type="match status" value="1"/>
</dbReference>
<dbReference type="GO" id="GO:0030983">
    <property type="term" value="F:mismatched DNA binding"/>
    <property type="evidence" value="ECO:0007669"/>
    <property type="project" value="InterPro"/>
</dbReference>
<organism evidence="6 7">
    <name type="scientific">Macrococcus lamae</name>
    <dbReference type="NCBI Taxonomy" id="198484"/>
    <lineage>
        <taxon>Bacteria</taxon>
        <taxon>Bacillati</taxon>
        <taxon>Bacillota</taxon>
        <taxon>Bacilli</taxon>
        <taxon>Bacillales</taxon>
        <taxon>Staphylococcaceae</taxon>
        <taxon>Macrococcus</taxon>
    </lineage>
</organism>
<keyword evidence="4" id="KW-0472">Membrane</keyword>
<feature type="domain" description="DNA mismatch repair proteins mutS family" evidence="5">
    <location>
        <begin position="348"/>
        <end position="535"/>
    </location>
</feature>
<proteinExistence type="predicted"/>
<reference evidence="6 7" key="1">
    <citation type="submission" date="2019-01" db="EMBL/GenBank/DDBJ databases">
        <title>Draft genome sequences of the type strains of six Macrococcus species.</title>
        <authorList>
            <person name="Mazhar S."/>
            <person name="Altermann E."/>
            <person name="Hill C."/>
            <person name="Mcauliffe O."/>
        </authorList>
    </citation>
    <scope>NUCLEOTIDE SEQUENCE [LARGE SCALE GENOMIC DNA]</scope>
    <source>
        <strain evidence="6 7">CCM4815</strain>
    </source>
</reference>
<feature type="transmembrane region" description="Helical" evidence="4">
    <location>
        <begin position="6"/>
        <end position="23"/>
    </location>
</feature>
<dbReference type="PANTHER" id="PTHR11361">
    <property type="entry name" value="DNA MISMATCH REPAIR PROTEIN MUTS FAMILY MEMBER"/>
    <property type="match status" value="1"/>
</dbReference>
<dbReference type="Pfam" id="PF00488">
    <property type="entry name" value="MutS_V"/>
    <property type="match status" value="1"/>
</dbReference>
<dbReference type="RefSeq" id="WP_133444577.1">
    <property type="nucleotide sequence ID" value="NZ_SCWB01000021.1"/>
</dbReference>
<keyword evidence="7" id="KW-1185">Reference proteome</keyword>
<sequence length="540" mass="62900">MSSFMTAALLIGIGLAAIIYLSIDSKVRFQNKLRLSWSNHKRFFGNPYYQVDYNYYFQHLVDNHTDHFFVDDITWNDLNLSLVMDNMNYTFTSAGDEALYASLRNIISQLPDEQLMARIENDSSYREKLAHILATLGKSYNSDSSKYFMASYLFPKYEPKYLLLTFAPMLGILLMFYNVIAGIILFLLFNSINSYFSNMNKRKVENEYTDFFYAISIVNTARKIHRLNDEAIDTKGLTSLRVLSPFLITEDSSKENWLFNIINTFKSMFFVDYHLYYYLLRSFKKNADAYSSYWHFVARHDVSYSTALWRRTLPYYSSPVPVTGEELTAEELYHPLVENAVPNDIQIERDILLTGSNASGKSTFLKTLAVNIILANSLNITTSKVFRYKPGILLSSMNLADSITKGDSYFVSEVKALKRMVDAAEHYDKVYCFFDELFKGTNTIDRISSGESILHYFSKHNNVTVMAATHDRELTTLLKDRYDFYYFKESILEDHDITFDYKIRRGVSNTSNAIELLNIYQFPDIVYDRALHNRTRLYRK</sequence>
<feature type="transmembrane region" description="Helical" evidence="4">
    <location>
        <begin position="161"/>
        <end position="189"/>
    </location>
</feature>
<evidence type="ECO:0000313" key="6">
    <source>
        <dbReference type="EMBL" id="TDM05279.1"/>
    </source>
</evidence>
<protein>
    <recommendedName>
        <fullName evidence="5">DNA mismatch repair proteins mutS family domain-containing protein</fullName>
    </recommendedName>
</protein>
<name>A0A4V3BEQ7_9STAP</name>
<evidence type="ECO:0000313" key="7">
    <source>
        <dbReference type="Proteomes" id="UP000294802"/>
    </source>
</evidence>
<keyword evidence="1" id="KW-0547">Nucleotide-binding</keyword>
<dbReference type="EMBL" id="SCWB01000021">
    <property type="protein sequence ID" value="TDM05279.1"/>
    <property type="molecule type" value="Genomic_DNA"/>
</dbReference>
<dbReference type="InterPro" id="IPR045076">
    <property type="entry name" value="MutS"/>
</dbReference>
<dbReference type="GO" id="GO:0005829">
    <property type="term" value="C:cytosol"/>
    <property type="evidence" value="ECO:0007669"/>
    <property type="project" value="TreeGrafter"/>
</dbReference>
<gene>
    <name evidence="6" type="ORF">ERX29_10240</name>
</gene>
<comment type="caution">
    <text evidence="6">The sequence shown here is derived from an EMBL/GenBank/DDBJ whole genome shotgun (WGS) entry which is preliminary data.</text>
</comment>
<keyword evidence="4" id="KW-1133">Transmembrane helix</keyword>
<evidence type="ECO:0000256" key="1">
    <source>
        <dbReference type="ARBA" id="ARBA00022741"/>
    </source>
</evidence>
<dbReference type="InterPro" id="IPR000432">
    <property type="entry name" value="DNA_mismatch_repair_MutS_C"/>
</dbReference>
<keyword evidence="2" id="KW-0067">ATP-binding</keyword>
<keyword evidence="4" id="KW-0812">Transmembrane</keyword>
<accession>A0A4V3BEQ7</accession>
<evidence type="ECO:0000256" key="3">
    <source>
        <dbReference type="ARBA" id="ARBA00023125"/>
    </source>
</evidence>
<evidence type="ECO:0000256" key="2">
    <source>
        <dbReference type="ARBA" id="ARBA00022840"/>
    </source>
</evidence>
<keyword evidence="3" id="KW-0238">DNA-binding</keyword>
<dbReference type="OrthoDB" id="9802448at2"/>
<evidence type="ECO:0000256" key="4">
    <source>
        <dbReference type="SAM" id="Phobius"/>
    </source>
</evidence>
<dbReference type="InterPro" id="IPR027417">
    <property type="entry name" value="P-loop_NTPase"/>
</dbReference>
<dbReference type="AlphaFoldDB" id="A0A4V3BEQ7"/>
<dbReference type="Proteomes" id="UP000294802">
    <property type="component" value="Unassembled WGS sequence"/>
</dbReference>
<evidence type="ECO:0000259" key="5">
    <source>
        <dbReference type="SMART" id="SM00534"/>
    </source>
</evidence>
<dbReference type="PANTHER" id="PTHR11361:SF152">
    <property type="entry name" value="DNA MISMATCH REPAIR PROTEIN"/>
    <property type="match status" value="1"/>
</dbReference>
<dbReference type="SMART" id="SM00534">
    <property type="entry name" value="MUTSac"/>
    <property type="match status" value="1"/>
</dbReference>
<dbReference type="SUPFAM" id="SSF52540">
    <property type="entry name" value="P-loop containing nucleoside triphosphate hydrolases"/>
    <property type="match status" value="1"/>
</dbReference>